<dbReference type="GeneID" id="860200"/>
<dbReference type="RefSeq" id="NP_001402112.1">
    <property type="nucleotide sequence ID" value="NM_001415529.1"/>
</dbReference>
<evidence type="ECO:0000313" key="2">
    <source>
        <dbReference type="EMBL" id="CAD24896.2"/>
    </source>
</evidence>
<dbReference type="VEuPathDB" id="MicrosporidiaDB:ECU01_0260i"/>
<dbReference type="SUPFAM" id="SSF54648">
    <property type="entry name" value="DLC"/>
    <property type="match status" value="1"/>
</dbReference>
<protein>
    <submittedName>
        <fullName evidence="2">DYNEIN LIGHT CHAIN 1</fullName>
    </submittedName>
</protein>
<dbReference type="Pfam" id="PF01221">
    <property type="entry name" value="Dynein_light"/>
    <property type="match status" value="1"/>
</dbReference>
<dbReference type="HOGENOM" id="CLU_1948794_0_0_1"/>
<dbReference type="AlphaFoldDB" id="Q8SSM7"/>
<reference evidence="3" key="1">
    <citation type="journal article" date="2001" name="Genome Res.">
        <title>Sequence and analysis of chromosome I of the amitochondriate intracellular parasite Encephalitozoon cuniculi (Microspora).</title>
        <authorList>
            <person name="Peyret P."/>
            <person name="Katinka M.D."/>
            <person name="Duprat S."/>
            <person name="Duffieux F."/>
            <person name="Barbe V."/>
            <person name="Barbazanges M."/>
            <person name="Weissenbach J."/>
            <person name="Saurin W."/>
            <person name="Vivares C.P."/>
        </authorList>
    </citation>
    <scope>NUCLEOTIDE SEQUENCE [LARGE SCALE GENOMIC DNA]</scope>
    <source>
        <strain evidence="3">GB-M1</strain>
    </source>
</reference>
<gene>
    <name evidence="2" type="ordered locus">ECU01_0260i</name>
</gene>
<dbReference type="GO" id="GO:0030286">
    <property type="term" value="C:dynein complex"/>
    <property type="evidence" value="ECO:0007669"/>
    <property type="project" value="InterPro"/>
</dbReference>
<dbReference type="EMBL" id="AL391737">
    <property type="protein sequence ID" value="CAD24896.2"/>
    <property type="molecule type" value="Genomic_DNA"/>
</dbReference>
<organism evidence="2 3">
    <name type="scientific">Encephalitozoon cuniculi (strain GB-M1)</name>
    <name type="common">Microsporidian parasite</name>
    <dbReference type="NCBI Taxonomy" id="284813"/>
    <lineage>
        <taxon>Eukaryota</taxon>
        <taxon>Fungi</taxon>
        <taxon>Fungi incertae sedis</taxon>
        <taxon>Microsporidia</taxon>
        <taxon>Unikaryonidae</taxon>
        <taxon>Encephalitozoon</taxon>
    </lineage>
</organism>
<evidence type="ECO:0000313" key="3">
    <source>
        <dbReference type="Proteomes" id="UP000000819"/>
    </source>
</evidence>
<proteinExistence type="predicted"/>
<dbReference type="KEGG" id="ecu:ECU01_0260i"/>
<dbReference type="InterPro" id="IPR001372">
    <property type="entry name" value="Dynein_light_chain_typ-1/2"/>
</dbReference>
<evidence type="ECO:0000256" key="1">
    <source>
        <dbReference type="SAM" id="MobiDB-lite"/>
    </source>
</evidence>
<dbReference type="STRING" id="284813.Q8SSM7"/>
<dbReference type="InParanoid" id="Q8SSM7"/>
<sequence>MSMKSSKREDTSDSSSRDSEKTSKTTAQGSRSGGIVAGPKVIEPVFEQREALDEQIKSQIMLSLATFTDETPPTKICETLKSMLDSKFGKGWCVFAGGHFAGSCTFEEKYFAQISFGVYSITIFRIFVPGS</sequence>
<reference evidence="2 3" key="3">
    <citation type="journal article" date="2009" name="BMC Genomics">
        <title>Identification of transcriptional signals in Encephalitozoon cuniculi widespread among Microsporidia phylum: support for accurate structural genome annotation.</title>
        <authorList>
            <person name="Peyretaillade E."/>
            <person name="Goncalves O."/>
            <person name="Terrat S."/>
            <person name="Dugat-Bony E."/>
            <person name="Wincker P."/>
            <person name="Cornman R.S."/>
            <person name="Evans J.D."/>
            <person name="Delbac F."/>
            <person name="Peyret P."/>
        </authorList>
    </citation>
    <scope>NUCLEOTIDE SEQUENCE [LARGE SCALE GENOMIC DNA]</scope>
    <source>
        <strain evidence="2 3">GB-M1</strain>
    </source>
</reference>
<dbReference type="Gene3D" id="3.30.740.10">
    <property type="entry name" value="Protein Inhibitor Of Neuronal Nitric Oxide Synthase"/>
    <property type="match status" value="1"/>
</dbReference>
<feature type="compositionally biased region" description="Basic and acidic residues" evidence="1">
    <location>
        <begin position="1"/>
        <end position="23"/>
    </location>
</feature>
<feature type="region of interest" description="Disordered" evidence="1">
    <location>
        <begin position="1"/>
        <end position="36"/>
    </location>
</feature>
<name>Q8SSM7_ENCCU</name>
<dbReference type="Proteomes" id="UP000000819">
    <property type="component" value="Chromosome I"/>
</dbReference>
<dbReference type="InterPro" id="IPR037177">
    <property type="entry name" value="DLC_sf"/>
</dbReference>
<dbReference type="SMART" id="SM01375">
    <property type="entry name" value="Dynein_light"/>
    <property type="match status" value="1"/>
</dbReference>
<keyword evidence="3" id="KW-1185">Reference proteome</keyword>
<dbReference type="GO" id="GO:0007017">
    <property type="term" value="P:microtubule-based process"/>
    <property type="evidence" value="ECO:0007669"/>
    <property type="project" value="InterPro"/>
</dbReference>
<accession>Q8SSM7</accession>
<dbReference type="CDD" id="cd21450">
    <property type="entry name" value="DLC-like_DYNLL1-like"/>
    <property type="match status" value="1"/>
</dbReference>
<dbReference type="OrthoDB" id="2190967at2759"/>
<reference evidence="2 3" key="2">
    <citation type="journal article" date="2001" name="Nature">
        <title>Genome sequence and gene compaction of the eukaryote parasite Encephalitozoon cuniculi.</title>
        <authorList>
            <person name="Katinka M.D."/>
            <person name="Duprat S."/>
            <person name="Cornillot E."/>
            <person name="Metenier G."/>
            <person name="Thomarat F."/>
            <person name="Prensier G."/>
            <person name="Barbe V."/>
            <person name="Peyretaillade E."/>
            <person name="Brottier P."/>
            <person name="Wincker P."/>
            <person name="Delbac F."/>
            <person name="El Alaoui H."/>
            <person name="Peyret P."/>
            <person name="Saurin W."/>
            <person name="Gouy M."/>
            <person name="Weissenbach J."/>
            <person name="Vivares C.P."/>
        </authorList>
    </citation>
    <scope>NUCLEOTIDE SEQUENCE [LARGE SCALE GENOMIC DNA]</scope>
    <source>
        <strain evidence="2 3">GB-M1</strain>
    </source>
</reference>